<evidence type="ECO:0000256" key="6">
    <source>
        <dbReference type="ARBA" id="ARBA00038256"/>
    </source>
</evidence>
<evidence type="ECO:0000256" key="7">
    <source>
        <dbReference type="SAM" id="MobiDB-lite"/>
    </source>
</evidence>
<accession>A0AAE0R918</accession>
<dbReference type="PANTHER" id="PTHR21964">
    <property type="entry name" value="BREAST CANCER METASTASIS-SUPPRESSOR 1"/>
    <property type="match status" value="1"/>
</dbReference>
<keyword evidence="9" id="KW-1185">Reference proteome</keyword>
<evidence type="ECO:0000256" key="1">
    <source>
        <dbReference type="ARBA" id="ARBA00004123"/>
    </source>
</evidence>
<dbReference type="InterPro" id="IPR013907">
    <property type="entry name" value="Sds3"/>
</dbReference>
<evidence type="ECO:0000256" key="3">
    <source>
        <dbReference type="ARBA" id="ARBA00023015"/>
    </source>
</evidence>
<evidence type="ECO:0000256" key="2">
    <source>
        <dbReference type="ARBA" id="ARBA00022491"/>
    </source>
</evidence>
<dbReference type="GO" id="GO:0010468">
    <property type="term" value="P:regulation of gene expression"/>
    <property type="evidence" value="ECO:0007669"/>
    <property type="project" value="UniProtKB-ARBA"/>
</dbReference>
<dbReference type="SMART" id="SM01401">
    <property type="entry name" value="Sds3"/>
    <property type="match status" value="1"/>
</dbReference>
<organism evidence="8 9">
    <name type="scientific">Hemibagrus guttatus</name>
    <dbReference type="NCBI Taxonomy" id="175788"/>
    <lineage>
        <taxon>Eukaryota</taxon>
        <taxon>Metazoa</taxon>
        <taxon>Chordata</taxon>
        <taxon>Craniata</taxon>
        <taxon>Vertebrata</taxon>
        <taxon>Euteleostomi</taxon>
        <taxon>Actinopterygii</taxon>
        <taxon>Neopterygii</taxon>
        <taxon>Teleostei</taxon>
        <taxon>Ostariophysi</taxon>
        <taxon>Siluriformes</taxon>
        <taxon>Bagridae</taxon>
        <taxon>Hemibagrus</taxon>
    </lineage>
</organism>
<dbReference type="Gene3D" id="1.20.5.1500">
    <property type="match status" value="1"/>
</dbReference>
<feature type="region of interest" description="Disordered" evidence="7">
    <location>
        <begin position="8"/>
        <end position="90"/>
    </location>
</feature>
<reference evidence="8" key="1">
    <citation type="submission" date="2023-06" db="EMBL/GenBank/DDBJ databases">
        <title>Male Hemibagrus guttatus genome.</title>
        <authorList>
            <person name="Bian C."/>
        </authorList>
    </citation>
    <scope>NUCLEOTIDE SEQUENCE</scope>
    <source>
        <strain evidence="8">Male_cb2023</strain>
        <tissue evidence="8">Muscle</tissue>
    </source>
</reference>
<comment type="subcellular location">
    <subcellularLocation>
        <location evidence="1">Nucleus</location>
    </subcellularLocation>
</comment>
<sequence length="394" mass="44921">MLFYYTLLYTAMPAQPAPREAEEEMETEPDSEVPHANGETEEEREREGGEAEETMEESGEERDSDLEESEAEEEEEEEEESSEIDDEDCERRRMECLDEMSDLEKQFLELKEKLFRERLDQVKVKLDEVLTGKAGEYREPLATLQKNMQLRTQVAGVYRELCLQVIQHKHECEIQGAKQHLESERVLLFDTMKTELLEKIRRLEEDKQSVDITSEWWSDEVRMKKCKKRSHLSHLERKKKPALVSGPYIVYMLRDIDILEDWTAIKKAKAALIPLKKKSDKMVVPRNLNDSTVGTVLFMMVSGGSAGVFLLKSTIISTVELQVVKTTPGSQLLNLLSVSRLITVLDEADDCSVFRELQELDRWISRGAVIGVKGEEQWGEDATLGGASAGGAAV</sequence>
<evidence type="ECO:0000256" key="4">
    <source>
        <dbReference type="ARBA" id="ARBA00023163"/>
    </source>
</evidence>
<evidence type="ECO:0000256" key="5">
    <source>
        <dbReference type="ARBA" id="ARBA00023242"/>
    </source>
</evidence>
<evidence type="ECO:0000313" key="9">
    <source>
        <dbReference type="Proteomes" id="UP001274896"/>
    </source>
</evidence>
<evidence type="ECO:0000313" key="8">
    <source>
        <dbReference type="EMBL" id="KAK3545754.1"/>
    </source>
</evidence>
<comment type="caution">
    <text evidence="8">The sequence shown here is derived from an EMBL/GenBank/DDBJ whole genome shotgun (WGS) entry which is preliminary data.</text>
</comment>
<dbReference type="AlphaFoldDB" id="A0AAE0R918"/>
<feature type="compositionally biased region" description="Acidic residues" evidence="7">
    <location>
        <begin position="21"/>
        <end position="31"/>
    </location>
</feature>
<name>A0AAE0R918_9TELE</name>
<comment type="similarity">
    <text evidence="6">Belongs to the BRMS1 family.</text>
</comment>
<dbReference type="EMBL" id="JAUCMX010000005">
    <property type="protein sequence ID" value="KAK3545754.1"/>
    <property type="molecule type" value="Genomic_DNA"/>
</dbReference>
<keyword evidence="4" id="KW-0804">Transcription</keyword>
<dbReference type="Proteomes" id="UP001274896">
    <property type="component" value="Unassembled WGS sequence"/>
</dbReference>
<gene>
    <name evidence="8" type="ORF">QTP70_011316</name>
</gene>
<keyword evidence="2" id="KW-0678">Repressor</keyword>
<evidence type="ECO:0008006" key="10">
    <source>
        <dbReference type="Google" id="ProtNLM"/>
    </source>
</evidence>
<dbReference type="GO" id="GO:0005654">
    <property type="term" value="C:nucleoplasm"/>
    <property type="evidence" value="ECO:0007669"/>
    <property type="project" value="UniProtKB-ARBA"/>
</dbReference>
<proteinExistence type="inferred from homology"/>
<keyword evidence="5" id="KW-0539">Nucleus</keyword>
<dbReference type="Pfam" id="PF08598">
    <property type="entry name" value="Sds3"/>
    <property type="match status" value="1"/>
</dbReference>
<keyword evidence="3" id="KW-0805">Transcription regulation</keyword>
<protein>
    <recommendedName>
        <fullName evidence="10">Breast cancer metastasis-suppressor 1</fullName>
    </recommendedName>
</protein>
<feature type="compositionally biased region" description="Acidic residues" evidence="7">
    <location>
        <begin position="50"/>
        <end position="88"/>
    </location>
</feature>
<dbReference type="FunFam" id="1.20.5.1500:FF:000002">
    <property type="entry name" value="breast cancer metastasis-suppressor 1-like protein-A"/>
    <property type="match status" value="1"/>
</dbReference>